<organism evidence="3 4">
    <name type="scientific">Somion occarium</name>
    <dbReference type="NCBI Taxonomy" id="3059160"/>
    <lineage>
        <taxon>Eukaryota</taxon>
        <taxon>Fungi</taxon>
        <taxon>Dikarya</taxon>
        <taxon>Basidiomycota</taxon>
        <taxon>Agaricomycotina</taxon>
        <taxon>Agaricomycetes</taxon>
        <taxon>Polyporales</taxon>
        <taxon>Cerrenaceae</taxon>
        <taxon>Somion</taxon>
    </lineage>
</organism>
<gene>
    <name evidence="3" type="ORF">GFSPODELE1_LOCUS3399</name>
</gene>
<proteinExistence type="inferred from homology"/>
<evidence type="ECO:0000259" key="2">
    <source>
        <dbReference type="SMART" id="SM00101"/>
    </source>
</evidence>
<evidence type="ECO:0000313" key="4">
    <source>
        <dbReference type="Proteomes" id="UP001497453"/>
    </source>
</evidence>
<dbReference type="SMART" id="SM00101">
    <property type="entry name" value="14_3_3"/>
    <property type="match status" value="1"/>
</dbReference>
<dbReference type="InterPro" id="IPR000308">
    <property type="entry name" value="14-3-3"/>
</dbReference>
<reference evidence="4" key="1">
    <citation type="submission" date="2024-04" db="EMBL/GenBank/DDBJ databases">
        <authorList>
            <person name="Shaw F."/>
            <person name="Minotto A."/>
        </authorList>
    </citation>
    <scope>NUCLEOTIDE SEQUENCE [LARGE SCALE GENOMIC DNA]</scope>
</reference>
<feature type="domain" description="14-3-3" evidence="2">
    <location>
        <begin position="10"/>
        <end position="253"/>
    </location>
</feature>
<keyword evidence="4" id="KW-1185">Reference proteome</keyword>
<evidence type="ECO:0000256" key="1">
    <source>
        <dbReference type="ARBA" id="ARBA00006141"/>
    </source>
</evidence>
<dbReference type="PRINTS" id="PR00305">
    <property type="entry name" value="1433ZETA"/>
</dbReference>
<protein>
    <recommendedName>
        <fullName evidence="2">14-3-3 domain-containing protein</fullName>
    </recommendedName>
</protein>
<dbReference type="InterPro" id="IPR023410">
    <property type="entry name" value="14-3-3_domain"/>
</dbReference>
<accession>A0ABP1CZG5</accession>
<dbReference type="PIRSF" id="PIRSF000868">
    <property type="entry name" value="14-3-3"/>
    <property type="match status" value="1"/>
</dbReference>
<dbReference type="Pfam" id="PF00244">
    <property type="entry name" value="14-3-3"/>
    <property type="match status" value="1"/>
</dbReference>
<sequence length="266" mass="30213">MSPVKVTLSRLDCLYLARLAEQAERYQDVVDQIKSLIVSSQGQLTADERSLLSIAFKNITSNLRNAWRAVDSLEKRDDNTKRQLVLMQLEKKRIKDELYGACKDVVDLMDNHLIPSASPGEEKVFYSKMKGDYYRYLAEFSKDEPGDQSAKLSLEAYKWAYKHALANLEPMHPTRLGLALNFAVYYHDIMDSPERACFLAKDAFDEAIAVISSHVPKTGQTIEDSLMILQLLRDDMILWSGEIQQGGFTDTNSSSQVTVLRYGTDR</sequence>
<dbReference type="InterPro" id="IPR036815">
    <property type="entry name" value="14-3-3_dom_sf"/>
</dbReference>
<dbReference type="PANTHER" id="PTHR18860">
    <property type="entry name" value="14-3-3 PROTEIN"/>
    <property type="match status" value="1"/>
</dbReference>
<dbReference type="SUPFAM" id="SSF48445">
    <property type="entry name" value="14-3-3 protein"/>
    <property type="match status" value="1"/>
</dbReference>
<name>A0ABP1CZG5_9APHY</name>
<evidence type="ECO:0000313" key="3">
    <source>
        <dbReference type="EMBL" id="CAL1701035.1"/>
    </source>
</evidence>
<comment type="similarity">
    <text evidence="1">Belongs to the 14-3-3 family.</text>
</comment>
<dbReference type="Proteomes" id="UP001497453">
    <property type="component" value="Chromosome 2"/>
</dbReference>
<dbReference type="EMBL" id="OZ037945">
    <property type="protein sequence ID" value="CAL1701035.1"/>
    <property type="molecule type" value="Genomic_DNA"/>
</dbReference>
<dbReference type="Gene3D" id="1.20.190.20">
    <property type="entry name" value="14-3-3 domain"/>
    <property type="match status" value="1"/>
</dbReference>